<keyword evidence="4" id="KW-1185">Reference proteome</keyword>
<protein>
    <submittedName>
        <fullName evidence="3">Uncharacterized membrane protein YqjE</fullName>
    </submittedName>
</protein>
<dbReference type="EMBL" id="FQWZ01000003">
    <property type="protein sequence ID" value="SHG87140.1"/>
    <property type="molecule type" value="Genomic_DNA"/>
</dbReference>
<organism evidence="3 4">
    <name type="scientific">Hydrocarboniphaga daqingensis</name>
    <dbReference type="NCBI Taxonomy" id="490188"/>
    <lineage>
        <taxon>Bacteria</taxon>
        <taxon>Pseudomonadati</taxon>
        <taxon>Pseudomonadota</taxon>
        <taxon>Gammaproteobacteria</taxon>
        <taxon>Nevskiales</taxon>
        <taxon>Nevskiaceae</taxon>
        <taxon>Hydrocarboniphaga</taxon>
    </lineage>
</organism>
<dbReference type="Pfam" id="PF07332">
    <property type="entry name" value="Phage_holin_3_6"/>
    <property type="match status" value="1"/>
</dbReference>
<dbReference type="InterPro" id="IPR009937">
    <property type="entry name" value="Phage_holin_3_6"/>
</dbReference>
<feature type="transmembrane region" description="Helical" evidence="2">
    <location>
        <begin position="74"/>
        <end position="94"/>
    </location>
</feature>
<feature type="compositionally biased region" description="Polar residues" evidence="1">
    <location>
        <begin position="145"/>
        <end position="163"/>
    </location>
</feature>
<dbReference type="AlphaFoldDB" id="A0A1M5NC79"/>
<keyword evidence="2" id="KW-0472">Membrane</keyword>
<feature type="transmembrane region" description="Helical" evidence="2">
    <location>
        <begin position="45"/>
        <end position="68"/>
    </location>
</feature>
<keyword evidence="2" id="KW-0812">Transmembrane</keyword>
<evidence type="ECO:0000256" key="2">
    <source>
        <dbReference type="SAM" id="Phobius"/>
    </source>
</evidence>
<dbReference type="STRING" id="490188.SAMN04488068_1770"/>
<reference evidence="3 4" key="1">
    <citation type="submission" date="2016-11" db="EMBL/GenBank/DDBJ databases">
        <authorList>
            <person name="Jaros S."/>
            <person name="Januszkiewicz K."/>
            <person name="Wedrychowicz H."/>
        </authorList>
    </citation>
    <scope>NUCLEOTIDE SEQUENCE [LARGE SCALE GENOMIC DNA]</scope>
    <source>
        <strain evidence="3 4">CGMCC 1.7049</strain>
    </source>
</reference>
<feature type="region of interest" description="Disordered" evidence="1">
    <location>
        <begin position="142"/>
        <end position="163"/>
    </location>
</feature>
<evidence type="ECO:0000313" key="3">
    <source>
        <dbReference type="EMBL" id="SHG87140.1"/>
    </source>
</evidence>
<keyword evidence="2" id="KW-1133">Transmembrane helix</keyword>
<evidence type="ECO:0000313" key="4">
    <source>
        <dbReference type="Proteomes" id="UP000199758"/>
    </source>
</evidence>
<accession>A0A1M5NC79</accession>
<gene>
    <name evidence="3" type="ORF">SAMN04488068_1770</name>
</gene>
<evidence type="ECO:0000256" key="1">
    <source>
        <dbReference type="SAM" id="MobiDB-lite"/>
    </source>
</evidence>
<sequence>MTPQAQGGLHGLATALLRYGRARIELLQHELGQEQSRLLGMLARASAFIVGLMLCLQLASVVVLIAFWQTPWRLHAAVALLLLFTVATMLAWGAMRRPRQPTRAAFSASIDAFDKDRTMFESKPDAAPSTLGPVLTRPRDAVATIQRNRPVSPTDVHQPTGAS</sequence>
<proteinExistence type="predicted"/>
<name>A0A1M5NC79_9GAMM</name>
<dbReference type="Proteomes" id="UP000199758">
    <property type="component" value="Unassembled WGS sequence"/>
</dbReference>
<dbReference type="RefSeq" id="WP_072896563.1">
    <property type="nucleotide sequence ID" value="NZ_FQWZ01000003.1"/>
</dbReference>